<dbReference type="Proteomes" id="UP000064921">
    <property type="component" value="Chromosome"/>
</dbReference>
<evidence type="ECO:0000256" key="4">
    <source>
        <dbReference type="ARBA" id="ARBA00023163"/>
    </source>
</evidence>
<dbReference type="PRINTS" id="PR00039">
    <property type="entry name" value="HTHLYSR"/>
</dbReference>
<evidence type="ECO:0000256" key="1">
    <source>
        <dbReference type="ARBA" id="ARBA00009437"/>
    </source>
</evidence>
<dbReference type="RefSeq" id="WP_050472940.1">
    <property type="nucleotide sequence ID" value="NZ_CM011124.1"/>
</dbReference>
<dbReference type="GO" id="GO:0003677">
    <property type="term" value="F:DNA binding"/>
    <property type="evidence" value="ECO:0007669"/>
    <property type="project" value="UniProtKB-KW"/>
</dbReference>
<dbReference type="FunFam" id="1.10.10.10:FF:000001">
    <property type="entry name" value="LysR family transcriptional regulator"/>
    <property type="match status" value="1"/>
</dbReference>
<evidence type="ECO:0000256" key="2">
    <source>
        <dbReference type="ARBA" id="ARBA00023015"/>
    </source>
</evidence>
<dbReference type="EMBL" id="CP013068">
    <property type="protein sequence ID" value="ALV30017.1"/>
    <property type="molecule type" value="Genomic_DNA"/>
</dbReference>
<dbReference type="Pfam" id="PF00126">
    <property type="entry name" value="HTH_1"/>
    <property type="match status" value="1"/>
</dbReference>
<dbReference type="InterPro" id="IPR005119">
    <property type="entry name" value="LysR_subst-bd"/>
</dbReference>
<reference evidence="5 6" key="1">
    <citation type="submission" date="2015-10" db="EMBL/GenBank/DDBJ databases">
        <title>The world's first case of liver abscess caused by Pannonibacter phragmitetus.</title>
        <authorList>
            <person name="Ming D."/>
            <person name="Wang M."/>
            <person name="Zhou Y."/>
            <person name="Jiang T."/>
            <person name="Hu S."/>
        </authorList>
    </citation>
    <scope>NUCLEOTIDE SEQUENCE [LARGE SCALE GENOMIC DNA]</scope>
    <source>
        <strain evidence="5 6">31801</strain>
    </source>
</reference>
<sequence>MDTRQLHTLLAIVQHGSFAKAAEVVHVTPSAVSQQIQALEQELGATLFERSTRPPALTPQGVQVVEMAQDILRRVSEARSALSGDQVTGTLLLGSVRTSALGVLPRAIMKMREHYPQLRINLQVANSSSLIAEVAAGRLDAAVVAENMSIPQLIRWSPFLREPLWVIAPASMGKDAASGDAAAMLRTLPFVRFQSPVPLAGLIDTELARLQITTQDVAGMDSIASIINCVAEGMGISIVPNIALREPQAEGLLYLPFGQPQIFRQIGLIERINAVRADVIDQFHGILAETCGEHGVRRNEENKRRL</sequence>
<gene>
    <name evidence="5" type="ORF">APZ00_11090</name>
</gene>
<dbReference type="PROSITE" id="PS50931">
    <property type="entry name" value="HTH_LYSR"/>
    <property type="match status" value="1"/>
</dbReference>
<keyword evidence="3" id="KW-0238">DNA-binding</keyword>
<keyword evidence="2" id="KW-0805">Transcription regulation</keyword>
<dbReference type="AlphaFoldDB" id="A0A0L0IZN6"/>
<dbReference type="InterPro" id="IPR036388">
    <property type="entry name" value="WH-like_DNA-bd_sf"/>
</dbReference>
<comment type="similarity">
    <text evidence="1">Belongs to the LysR transcriptional regulatory family.</text>
</comment>
<name>A0A0L0IZN6_9HYPH</name>
<dbReference type="SUPFAM" id="SSF53850">
    <property type="entry name" value="Periplasmic binding protein-like II"/>
    <property type="match status" value="1"/>
</dbReference>
<organism evidence="5 6">
    <name type="scientific">Pannonibacter phragmitetus</name>
    <dbReference type="NCBI Taxonomy" id="121719"/>
    <lineage>
        <taxon>Bacteria</taxon>
        <taxon>Pseudomonadati</taxon>
        <taxon>Pseudomonadota</taxon>
        <taxon>Alphaproteobacteria</taxon>
        <taxon>Hyphomicrobiales</taxon>
        <taxon>Stappiaceae</taxon>
        <taxon>Pannonibacter</taxon>
    </lineage>
</organism>
<dbReference type="KEGG" id="pphr:APZ00_11090"/>
<evidence type="ECO:0000313" key="5">
    <source>
        <dbReference type="EMBL" id="ALV30017.1"/>
    </source>
</evidence>
<keyword evidence="4" id="KW-0804">Transcription</keyword>
<dbReference type="STRING" id="121719.APZ00_11090"/>
<dbReference type="Pfam" id="PF03466">
    <property type="entry name" value="LysR_substrate"/>
    <property type="match status" value="1"/>
</dbReference>
<dbReference type="GO" id="GO:0005829">
    <property type="term" value="C:cytosol"/>
    <property type="evidence" value="ECO:0007669"/>
    <property type="project" value="TreeGrafter"/>
</dbReference>
<dbReference type="InterPro" id="IPR036390">
    <property type="entry name" value="WH_DNA-bd_sf"/>
</dbReference>
<protein>
    <submittedName>
        <fullName evidence="5">LysR family transcriptional regulator</fullName>
    </submittedName>
</protein>
<dbReference type="PATRIC" id="fig|121719.5.peg.4369"/>
<dbReference type="GO" id="GO:0003700">
    <property type="term" value="F:DNA-binding transcription factor activity"/>
    <property type="evidence" value="ECO:0007669"/>
    <property type="project" value="InterPro"/>
</dbReference>
<proteinExistence type="inferred from homology"/>
<dbReference type="Gene3D" id="3.40.190.10">
    <property type="entry name" value="Periplasmic binding protein-like II"/>
    <property type="match status" value="2"/>
</dbReference>
<dbReference type="InterPro" id="IPR000847">
    <property type="entry name" value="LysR_HTH_N"/>
</dbReference>
<evidence type="ECO:0000313" key="6">
    <source>
        <dbReference type="Proteomes" id="UP000064921"/>
    </source>
</evidence>
<accession>A0A0L0IZN6</accession>
<evidence type="ECO:0000256" key="3">
    <source>
        <dbReference type="ARBA" id="ARBA00023125"/>
    </source>
</evidence>
<dbReference type="PANTHER" id="PTHR30419">
    <property type="entry name" value="HTH-TYPE TRANSCRIPTIONAL REGULATOR YBHD"/>
    <property type="match status" value="1"/>
</dbReference>
<dbReference type="InterPro" id="IPR050950">
    <property type="entry name" value="HTH-type_LysR_regulators"/>
</dbReference>
<keyword evidence="6" id="KW-1185">Reference proteome</keyword>
<dbReference type="SUPFAM" id="SSF46785">
    <property type="entry name" value="Winged helix' DNA-binding domain"/>
    <property type="match status" value="1"/>
</dbReference>
<dbReference type="Gene3D" id="1.10.10.10">
    <property type="entry name" value="Winged helix-like DNA-binding domain superfamily/Winged helix DNA-binding domain"/>
    <property type="match status" value="1"/>
</dbReference>